<feature type="transmembrane region" description="Helical" evidence="6">
    <location>
        <begin position="154"/>
        <end position="177"/>
    </location>
</feature>
<keyword evidence="3 6" id="KW-0812">Transmembrane</keyword>
<dbReference type="Proteomes" id="UP001164472">
    <property type="component" value="Chromosome"/>
</dbReference>
<evidence type="ECO:0000256" key="6">
    <source>
        <dbReference type="SAM" id="Phobius"/>
    </source>
</evidence>
<accession>A0A9E8HK59</accession>
<feature type="transmembrane region" description="Helical" evidence="6">
    <location>
        <begin position="189"/>
        <end position="207"/>
    </location>
</feature>
<dbReference type="KEGG" id="asem:NNL22_17785"/>
<dbReference type="InterPro" id="IPR001123">
    <property type="entry name" value="LeuE-type"/>
</dbReference>
<dbReference type="RefSeq" id="WP_251810274.1">
    <property type="nucleotide sequence ID" value="NZ_CP101527.1"/>
</dbReference>
<dbReference type="Pfam" id="PF01810">
    <property type="entry name" value="LysE"/>
    <property type="match status" value="1"/>
</dbReference>
<evidence type="ECO:0000313" key="8">
    <source>
        <dbReference type="Proteomes" id="UP001164472"/>
    </source>
</evidence>
<evidence type="ECO:0000256" key="1">
    <source>
        <dbReference type="ARBA" id="ARBA00004651"/>
    </source>
</evidence>
<keyword evidence="5 6" id="KW-0472">Membrane</keyword>
<dbReference type="PIRSF" id="PIRSF006324">
    <property type="entry name" value="LeuE"/>
    <property type="match status" value="1"/>
</dbReference>
<dbReference type="AlphaFoldDB" id="A0A9E8HK59"/>
<evidence type="ECO:0000313" key="7">
    <source>
        <dbReference type="EMBL" id="UZW74847.1"/>
    </source>
</evidence>
<feature type="transmembrane region" description="Helical" evidence="6">
    <location>
        <begin position="6"/>
        <end position="27"/>
    </location>
</feature>
<protein>
    <submittedName>
        <fullName evidence="7">LysE family translocator</fullName>
    </submittedName>
</protein>
<evidence type="ECO:0000256" key="3">
    <source>
        <dbReference type="ARBA" id="ARBA00022692"/>
    </source>
</evidence>
<dbReference type="EMBL" id="CP101527">
    <property type="protein sequence ID" value="UZW74847.1"/>
    <property type="molecule type" value="Genomic_DNA"/>
</dbReference>
<comment type="subcellular location">
    <subcellularLocation>
        <location evidence="1">Cell membrane</location>
        <topology evidence="1">Multi-pass membrane protein</topology>
    </subcellularLocation>
</comment>
<keyword evidence="2" id="KW-1003">Cell membrane</keyword>
<dbReference type="GO" id="GO:0015171">
    <property type="term" value="F:amino acid transmembrane transporter activity"/>
    <property type="evidence" value="ECO:0007669"/>
    <property type="project" value="TreeGrafter"/>
</dbReference>
<evidence type="ECO:0000256" key="5">
    <source>
        <dbReference type="ARBA" id="ARBA00023136"/>
    </source>
</evidence>
<organism evidence="7 8">
    <name type="scientific">Alkalimarinus sediminis</name>
    <dbReference type="NCBI Taxonomy" id="1632866"/>
    <lineage>
        <taxon>Bacteria</taxon>
        <taxon>Pseudomonadati</taxon>
        <taxon>Pseudomonadota</taxon>
        <taxon>Gammaproteobacteria</taxon>
        <taxon>Alteromonadales</taxon>
        <taxon>Alteromonadaceae</taxon>
        <taxon>Alkalimarinus</taxon>
    </lineage>
</organism>
<feature type="transmembrane region" description="Helical" evidence="6">
    <location>
        <begin position="69"/>
        <end position="87"/>
    </location>
</feature>
<name>A0A9E8HK59_9ALTE</name>
<keyword evidence="4 6" id="KW-1133">Transmembrane helix</keyword>
<evidence type="ECO:0000256" key="4">
    <source>
        <dbReference type="ARBA" id="ARBA00022989"/>
    </source>
</evidence>
<keyword evidence="8" id="KW-1185">Reference proteome</keyword>
<proteinExistence type="predicted"/>
<dbReference type="PANTHER" id="PTHR30086">
    <property type="entry name" value="ARGININE EXPORTER PROTEIN ARGO"/>
    <property type="match status" value="1"/>
</dbReference>
<dbReference type="PANTHER" id="PTHR30086:SF20">
    <property type="entry name" value="ARGININE EXPORTER PROTEIN ARGO-RELATED"/>
    <property type="match status" value="1"/>
</dbReference>
<evidence type="ECO:0000256" key="2">
    <source>
        <dbReference type="ARBA" id="ARBA00022475"/>
    </source>
</evidence>
<feature type="transmembrane region" description="Helical" evidence="6">
    <location>
        <begin position="39"/>
        <end position="63"/>
    </location>
</feature>
<sequence>MELGLWAYVVAITVLTLTPGVDSLLVVRNTTRGGWKDGAVSSLGICSGLFIHAAVSAVGISLILLQTAWAFNGLKIAGACYLIWLGVGSFRRAMQRGGSLELSGLTQPQAFDSYRSFREGLLSNVLNPKTVIFYMAFLPQFINPQQSPMAQSLFLALLHFAIAMIWQCTLATIVVRAKALVSQPQLGRLFSGIAGALFVGLGLKLAFDRG</sequence>
<reference evidence="7" key="1">
    <citation type="submission" date="2022-07" db="EMBL/GenBank/DDBJ databases">
        <title>Alkalimarinus sp. nov., isolated from gut of a Alitta virens.</title>
        <authorList>
            <person name="Yang A.I."/>
            <person name="Shin N.-R."/>
        </authorList>
    </citation>
    <scope>NUCLEOTIDE SEQUENCE</scope>
    <source>
        <strain evidence="7">FA028</strain>
    </source>
</reference>
<gene>
    <name evidence="7" type="ORF">NNL22_17785</name>
</gene>
<dbReference type="GO" id="GO:0005886">
    <property type="term" value="C:plasma membrane"/>
    <property type="evidence" value="ECO:0007669"/>
    <property type="project" value="UniProtKB-SubCell"/>
</dbReference>